<dbReference type="AlphaFoldDB" id="A0A090TKV3"/>
<evidence type="ECO:0000313" key="2">
    <source>
        <dbReference type="EMBL" id="GAL31957.1"/>
    </source>
</evidence>
<keyword evidence="1" id="KW-0472">Membrane</keyword>
<dbReference type="EC" id="2.7.1.69" evidence="2"/>
<dbReference type="InterPro" id="IPR051088">
    <property type="entry name" value="PTS_Sugar-EIIC/EIIB"/>
</dbReference>
<accession>A0A090TKV3</accession>
<dbReference type="PANTHER" id="PTHR33989:SF4">
    <property type="entry name" value="PTS SYSTEM N,N'-DIACETYLCHITOBIOSE-SPECIFIC EIIC COMPONENT"/>
    <property type="match status" value="1"/>
</dbReference>
<sequence length="113" mass="12421">MIFGSPIVMNPIMFIPFVGAPMINAIIAYFATSMDWIGKMVSLVPWTAPAPVGAAWGAGWQLNNAVLVFVLLGINLVVYYPFFKIYEKQLLAEEKAMETSEEEGKPAGEQSYA</sequence>
<organism evidence="2 3">
    <name type="scientific">Vibrio maritimus</name>
    <dbReference type="NCBI Taxonomy" id="990268"/>
    <lineage>
        <taxon>Bacteria</taxon>
        <taxon>Pseudomonadati</taxon>
        <taxon>Pseudomonadota</taxon>
        <taxon>Gammaproteobacteria</taxon>
        <taxon>Vibrionales</taxon>
        <taxon>Vibrionaceae</taxon>
        <taxon>Vibrio</taxon>
    </lineage>
</organism>
<evidence type="ECO:0000313" key="3">
    <source>
        <dbReference type="Proteomes" id="UP000029224"/>
    </source>
</evidence>
<dbReference type="Proteomes" id="UP000029224">
    <property type="component" value="Unassembled WGS sequence"/>
</dbReference>
<gene>
    <name evidence="2" type="ORF">JCM19240_5388</name>
</gene>
<name>A0A090TKV3_9VIBR</name>
<evidence type="ECO:0000256" key="1">
    <source>
        <dbReference type="SAM" id="Phobius"/>
    </source>
</evidence>
<proteinExistence type="predicted"/>
<reference evidence="2 3" key="2">
    <citation type="submission" date="2014-09" db="EMBL/GenBank/DDBJ databases">
        <authorList>
            <consortium name="NBRP consortium"/>
            <person name="Sawabe T."/>
            <person name="Meirelles P."/>
            <person name="Nakanishi M."/>
            <person name="Sayaka M."/>
            <person name="Hattori M."/>
            <person name="Ohkuma M."/>
        </authorList>
    </citation>
    <scope>NUCLEOTIDE SEQUENCE [LARGE SCALE GENOMIC DNA]</scope>
    <source>
        <strain evidence="2 3">JCM 19240</strain>
    </source>
</reference>
<keyword evidence="1" id="KW-0812">Transmembrane</keyword>
<dbReference type="EMBL" id="BBMT01000001">
    <property type="protein sequence ID" value="GAL31957.1"/>
    <property type="molecule type" value="Genomic_DNA"/>
</dbReference>
<dbReference type="PANTHER" id="PTHR33989">
    <property type="match status" value="1"/>
</dbReference>
<keyword evidence="3" id="KW-1185">Reference proteome</keyword>
<comment type="caution">
    <text evidence="2">The sequence shown here is derived from an EMBL/GenBank/DDBJ whole genome shotgun (WGS) entry which is preliminary data.</text>
</comment>
<feature type="transmembrane region" description="Helical" evidence="1">
    <location>
        <begin position="65"/>
        <end position="83"/>
    </location>
</feature>
<protein>
    <submittedName>
        <fullName evidence="2">PTS systemcellobiose-specific IIC component</fullName>
        <ecNumber evidence="2">2.7.1.69</ecNumber>
    </submittedName>
</protein>
<feature type="transmembrane region" description="Helical" evidence="1">
    <location>
        <begin position="12"/>
        <end position="31"/>
    </location>
</feature>
<reference evidence="2 3" key="1">
    <citation type="submission" date="2014-09" db="EMBL/GenBank/DDBJ databases">
        <title>Vibrio maritimus JCM 19240. (C210) whole genome shotgun sequence.</title>
        <authorList>
            <person name="Sawabe T."/>
            <person name="Meirelles P."/>
            <person name="Nakanishi M."/>
            <person name="Sayaka M."/>
            <person name="Hattori M."/>
            <person name="Ohkuma M."/>
        </authorList>
    </citation>
    <scope>NUCLEOTIDE SEQUENCE [LARGE SCALE GENOMIC DNA]</scope>
    <source>
        <strain evidence="2 3">JCM 19240</strain>
    </source>
</reference>
<keyword evidence="2" id="KW-0808">Transferase</keyword>
<keyword evidence="1" id="KW-1133">Transmembrane helix</keyword>
<dbReference type="GO" id="GO:0016740">
    <property type="term" value="F:transferase activity"/>
    <property type="evidence" value="ECO:0007669"/>
    <property type="project" value="UniProtKB-KW"/>
</dbReference>